<dbReference type="GO" id="GO:0016020">
    <property type="term" value="C:membrane"/>
    <property type="evidence" value="ECO:0007669"/>
    <property type="project" value="InterPro"/>
</dbReference>
<gene>
    <name evidence="3" type="ORF">MNBD_BACTEROID01-2645</name>
</gene>
<dbReference type="Pfam" id="PF06580">
    <property type="entry name" value="His_kinase"/>
    <property type="match status" value="1"/>
</dbReference>
<feature type="domain" description="Signal transduction histidine kinase internal region" evidence="2">
    <location>
        <begin position="162"/>
        <end position="240"/>
    </location>
</feature>
<dbReference type="InterPro" id="IPR036890">
    <property type="entry name" value="HATPase_C_sf"/>
</dbReference>
<accession>A0A3B0UC89</accession>
<dbReference type="Gene3D" id="3.30.565.10">
    <property type="entry name" value="Histidine kinase-like ATPase, C-terminal domain"/>
    <property type="match status" value="1"/>
</dbReference>
<keyword evidence="1" id="KW-1133">Transmembrane helix</keyword>
<sequence length="354" mass="41289">MPELKKYRLLSLLGHIIFWLLSFGFLMLQFYWVSGAGPLFSLYTILKALIVIGCFAAAVYINLYLLIPRFLKQRNYIFYVFWLILMLATISYLVQLLFKYPLRFMLTTRQLEQFNSNIYSAFFFASAFYVGITSFLKFLKDWYLLQDLNLKYAKIEHQKLEAELKTLKGQINPHFLFNSLNNIYSLALTKSDRVPDLILRLSGLMRHILYDARENFISLAKELEFVDNFISLQKIRITEKANITYGIVGEVPEKMIAPLLFEPFIDNAFKHGLKNPGSNITISIKFEFPSPELLIFTLENSYCEPGSEETSYRGIGLNNVKKRLKHLYKENEYSLNISKKDGIFTVALQLKLKE</sequence>
<proteinExistence type="predicted"/>
<dbReference type="PANTHER" id="PTHR34220">
    <property type="entry name" value="SENSOR HISTIDINE KINASE YPDA"/>
    <property type="match status" value="1"/>
</dbReference>
<evidence type="ECO:0000256" key="1">
    <source>
        <dbReference type="SAM" id="Phobius"/>
    </source>
</evidence>
<feature type="transmembrane region" description="Helical" evidence="1">
    <location>
        <begin position="118"/>
        <end position="139"/>
    </location>
</feature>
<name>A0A3B0UC89_9ZZZZ</name>
<keyword evidence="1" id="KW-0472">Membrane</keyword>
<dbReference type="GO" id="GO:0000155">
    <property type="term" value="F:phosphorelay sensor kinase activity"/>
    <property type="evidence" value="ECO:0007669"/>
    <property type="project" value="InterPro"/>
</dbReference>
<dbReference type="AlphaFoldDB" id="A0A3B0UC89"/>
<feature type="transmembrane region" description="Helical" evidence="1">
    <location>
        <begin position="12"/>
        <end position="33"/>
    </location>
</feature>
<evidence type="ECO:0000259" key="2">
    <source>
        <dbReference type="Pfam" id="PF06580"/>
    </source>
</evidence>
<feature type="transmembrane region" description="Helical" evidence="1">
    <location>
        <begin position="45"/>
        <end position="67"/>
    </location>
</feature>
<reference evidence="3" key="1">
    <citation type="submission" date="2018-06" db="EMBL/GenBank/DDBJ databases">
        <authorList>
            <person name="Zhirakovskaya E."/>
        </authorList>
    </citation>
    <scope>NUCLEOTIDE SEQUENCE</scope>
</reference>
<evidence type="ECO:0000313" key="3">
    <source>
        <dbReference type="EMBL" id="VAW24152.1"/>
    </source>
</evidence>
<dbReference type="InterPro" id="IPR010559">
    <property type="entry name" value="Sig_transdc_His_kin_internal"/>
</dbReference>
<dbReference type="PANTHER" id="PTHR34220:SF7">
    <property type="entry name" value="SENSOR HISTIDINE KINASE YPDA"/>
    <property type="match status" value="1"/>
</dbReference>
<protein>
    <recommendedName>
        <fullName evidence="2">Signal transduction histidine kinase internal region domain-containing protein</fullName>
    </recommendedName>
</protein>
<dbReference type="InterPro" id="IPR050640">
    <property type="entry name" value="Bact_2-comp_sensor_kinase"/>
</dbReference>
<dbReference type="EMBL" id="UOEP01000205">
    <property type="protein sequence ID" value="VAW24152.1"/>
    <property type="molecule type" value="Genomic_DNA"/>
</dbReference>
<keyword evidence="1" id="KW-0812">Transmembrane</keyword>
<organism evidence="3">
    <name type="scientific">hydrothermal vent metagenome</name>
    <dbReference type="NCBI Taxonomy" id="652676"/>
    <lineage>
        <taxon>unclassified sequences</taxon>
        <taxon>metagenomes</taxon>
        <taxon>ecological metagenomes</taxon>
    </lineage>
</organism>
<feature type="transmembrane region" description="Helical" evidence="1">
    <location>
        <begin position="76"/>
        <end position="98"/>
    </location>
</feature>